<evidence type="ECO:0000313" key="2">
    <source>
        <dbReference type="EMBL" id="HIS66740.1"/>
    </source>
</evidence>
<gene>
    <name evidence="2" type="ORF">IAC18_04160</name>
</gene>
<feature type="transmembrane region" description="Helical" evidence="1">
    <location>
        <begin position="14"/>
        <end position="32"/>
    </location>
</feature>
<evidence type="ECO:0000256" key="1">
    <source>
        <dbReference type="SAM" id="Phobius"/>
    </source>
</evidence>
<accession>A0A9D1FD22</accession>
<keyword evidence="1" id="KW-1133">Transmembrane helix</keyword>
<name>A0A9D1FD22_9FIRM</name>
<sequence>MKALMDKLRGHERAVRTVCRVISVLAFAAGAAAVMFEWWFAGAAAIAVLAVTEVLIPRQLDK</sequence>
<evidence type="ECO:0000313" key="3">
    <source>
        <dbReference type="Proteomes" id="UP000824001"/>
    </source>
</evidence>
<keyword evidence="1" id="KW-0812">Transmembrane</keyword>
<reference evidence="2" key="1">
    <citation type="submission" date="2020-10" db="EMBL/GenBank/DDBJ databases">
        <authorList>
            <person name="Gilroy R."/>
        </authorList>
    </citation>
    <scope>NUCLEOTIDE SEQUENCE</scope>
    <source>
        <strain evidence="2">ChiHjej10B9-9673</strain>
    </source>
</reference>
<organism evidence="2 3">
    <name type="scientific">Candidatus Scatomorpha merdipullorum</name>
    <dbReference type="NCBI Taxonomy" id="2840927"/>
    <lineage>
        <taxon>Bacteria</taxon>
        <taxon>Bacillati</taxon>
        <taxon>Bacillota</taxon>
        <taxon>Clostridia</taxon>
        <taxon>Eubacteriales</taxon>
        <taxon>Candidatus Scatomorpha</taxon>
    </lineage>
</organism>
<keyword evidence="1" id="KW-0472">Membrane</keyword>
<comment type="caution">
    <text evidence="2">The sequence shown here is derived from an EMBL/GenBank/DDBJ whole genome shotgun (WGS) entry which is preliminary data.</text>
</comment>
<protein>
    <submittedName>
        <fullName evidence="2">Uncharacterized protein</fullName>
    </submittedName>
</protein>
<dbReference type="AlphaFoldDB" id="A0A9D1FD22"/>
<dbReference type="Proteomes" id="UP000824001">
    <property type="component" value="Unassembled WGS sequence"/>
</dbReference>
<reference evidence="2" key="2">
    <citation type="journal article" date="2021" name="PeerJ">
        <title>Extensive microbial diversity within the chicken gut microbiome revealed by metagenomics and culture.</title>
        <authorList>
            <person name="Gilroy R."/>
            <person name="Ravi A."/>
            <person name="Getino M."/>
            <person name="Pursley I."/>
            <person name="Horton D.L."/>
            <person name="Alikhan N.F."/>
            <person name="Baker D."/>
            <person name="Gharbi K."/>
            <person name="Hall N."/>
            <person name="Watson M."/>
            <person name="Adriaenssens E.M."/>
            <person name="Foster-Nyarko E."/>
            <person name="Jarju S."/>
            <person name="Secka A."/>
            <person name="Antonio M."/>
            <person name="Oren A."/>
            <person name="Chaudhuri R.R."/>
            <person name="La Ragione R."/>
            <person name="Hildebrand F."/>
            <person name="Pallen M.J."/>
        </authorList>
    </citation>
    <scope>NUCLEOTIDE SEQUENCE</scope>
    <source>
        <strain evidence="2">ChiHjej10B9-9673</strain>
    </source>
</reference>
<dbReference type="EMBL" id="DVJK01000114">
    <property type="protein sequence ID" value="HIS66740.1"/>
    <property type="molecule type" value="Genomic_DNA"/>
</dbReference>
<proteinExistence type="predicted"/>